<sequence length="186" mass="20675">DLTTKECIDSIRSVLDDHKVDILVNMAGIGIYKSLEDLSPEDFFLSLQLNTMVPFLLTKITMDYLKKSDIGLVVNIGSGAGTMPFAGRSAYCTSKYALRGLSLSLSEEYREQDISFLLITLGSTMTTFGGKSITAQEEKVKNGNAIFPVEYAAQEILNQIKNPEREDEFVLYPSEHGFGKWKKPSN</sequence>
<gene>
    <name evidence="4" type="ORF">KC909_02775</name>
</gene>
<dbReference type="Pfam" id="PF00106">
    <property type="entry name" value="adh_short"/>
    <property type="match status" value="1"/>
</dbReference>
<proteinExistence type="inferred from homology"/>
<dbReference type="InterPro" id="IPR020904">
    <property type="entry name" value="Sc_DH/Rdtase_CS"/>
</dbReference>
<protein>
    <submittedName>
        <fullName evidence="4">SDR family oxidoreductase</fullName>
    </submittedName>
</protein>
<name>A0A955RJD4_9BACT</name>
<accession>A0A955RJD4</accession>
<dbReference type="InterPro" id="IPR002347">
    <property type="entry name" value="SDR_fam"/>
</dbReference>
<evidence type="ECO:0000256" key="3">
    <source>
        <dbReference type="RuleBase" id="RU000363"/>
    </source>
</evidence>
<dbReference type="PANTHER" id="PTHR42901">
    <property type="entry name" value="ALCOHOL DEHYDROGENASE"/>
    <property type="match status" value="1"/>
</dbReference>
<organism evidence="4 5">
    <name type="scientific">Candidatus Dojkabacteria bacterium</name>
    <dbReference type="NCBI Taxonomy" id="2099670"/>
    <lineage>
        <taxon>Bacteria</taxon>
        <taxon>Candidatus Dojkabacteria</taxon>
    </lineage>
</organism>
<comment type="caution">
    <text evidence="4">The sequence shown here is derived from an EMBL/GenBank/DDBJ whole genome shotgun (WGS) entry which is preliminary data.</text>
</comment>
<dbReference type="AlphaFoldDB" id="A0A955RJD4"/>
<dbReference type="InterPro" id="IPR036291">
    <property type="entry name" value="NAD(P)-bd_dom_sf"/>
</dbReference>
<dbReference type="CDD" id="cd05233">
    <property type="entry name" value="SDR_c"/>
    <property type="match status" value="1"/>
</dbReference>
<evidence type="ECO:0000256" key="2">
    <source>
        <dbReference type="ARBA" id="ARBA00023002"/>
    </source>
</evidence>
<reference evidence="4" key="1">
    <citation type="submission" date="2020-04" db="EMBL/GenBank/DDBJ databases">
        <authorList>
            <person name="Zhang T."/>
        </authorList>
    </citation>
    <scope>NUCLEOTIDE SEQUENCE</scope>
    <source>
        <strain evidence="4">HKST-UBA14</strain>
    </source>
</reference>
<evidence type="ECO:0000313" key="5">
    <source>
        <dbReference type="Proteomes" id="UP000783287"/>
    </source>
</evidence>
<dbReference type="PANTHER" id="PTHR42901:SF1">
    <property type="entry name" value="ALCOHOL DEHYDROGENASE"/>
    <property type="match status" value="1"/>
</dbReference>
<dbReference type="PRINTS" id="PR00081">
    <property type="entry name" value="GDHRDH"/>
</dbReference>
<dbReference type="PROSITE" id="PS00061">
    <property type="entry name" value="ADH_SHORT"/>
    <property type="match status" value="1"/>
</dbReference>
<evidence type="ECO:0000256" key="1">
    <source>
        <dbReference type="ARBA" id="ARBA00006484"/>
    </source>
</evidence>
<feature type="non-terminal residue" evidence="4">
    <location>
        <position position="1"/>
    </location>
</feature>
<evidence type="ECO:0000313" key="4">
    <source>
        <dbReference type="EMBL" id="MCA9383265.1"/>
    </source>
</evidence>
<comment type="similarity">
    <text evidence="1 3">Belongs to the short-chain dehydrogenases/reductases (SDR) family.</text>
</comment>
<dbReference type="PRINTS" id="PR00080">
    <property type="entry name" value="SDRFAMILY"/>
</dbReference>
<dbReference type="GO" id="GO:0016491">
    <property type="term" value="F:oxidoreductase activity"/>
    <property type="evidence" value="ECO:0007669"/>
    <property type="project" value="UniProtKB-KW"/>
</dbReference>
<dbReference type="Proteomes" id="UP000783287">
    <property type="component" value="Unassembled WGS sequence"/>
</dbReference>
<dbReference type="Gene3D" id="3.40.50.720">
    <property type="entry name" value="NAD(P)-binding Rossmann-like Domain"/>
    <property type="match status" value="1"/>
</dbReference>
<dbReference type="EMBL" id="JAGQLK010000047">
    <property type="protein sequence ID" value="MCA9383265.1"/>
    <property type="molecule type" value="Genomic_DNA"/>
</dbReference>
<dbReference type="SUPFAM" id="SSF51735">
    <property type="entry name" value="NAD(P)-binding Rossmann-fold domains"/>
    <property type="match status" value="1"/>
</dbReference>
<reference evidence="4" key="2">
    <citation type="journal article" date="2021" name="Microbiome">
        <title>Successional dynamics and alternative stable states in a saline activated sludge microbial community over 9 years.</title>
        <authorList>
            <person name="Wang Y."/>
            <person name="Ye J."/>
            <person name="Ju F."/>
            <person name="Liu L."/>
            <person name="Boyd J.A."/>
            <person name="Deng Y."/>
            <person name="Parks D.H."/>
            <person name="Jiang X."/>
            <person name="Yin X."/>
            <person name="Woodcroft B.J."/>
            <person name="Tyson G.W."/>
            <person name="Hugenholtz P."/>
            <person name="Polz M.F."/>
            <person name="Zhang T."/>
        </authorList>
    </citation>
    <scope>NUCLEOTIDE SEQUENCE</scope>
    <source>
        <strain evidence="4">HKST-UBA14</strain>
    </source>
</reference>
<keyword evidence="2" id="KW-0560">Oxidoreductase</keyword>